<organism evidence="2">
    <name type="scientific">Sesamum calycinum</name>
    <dbReference type="NCBI Taxonomy" id="2727403"/>
    <lineage>
        <taxon>Eukaryota</taxon>
        <taxon>Viridiplantae</taxon>
        <taxon>Streptophyta</taxon>
        <taxon>Embryophyta</taxon>
        <taxon>Tracheophyta</taxon>
        <taxon>Spermatophyta</taxon>
        <taxon>Magnoliopsida</taxon>
        <taxon>eudicotyledons</taxon>
        <taxon>Gunneridae</taxon>
        <taxon>Pentapetalae</taxon>
        <taxon>asterids</taxon>
        <taxon>lamiids</taxon>
        <taxon>Lamiales</taxon>
        <taxon>Pedaliaceae</taxon>
        <taxon>Sesamum</taxon>
    </lineage>
</organism>
<comment type="caution">
    <text evidence="2">The sequence shown here is derived from an EMBL/GenBank/DDBJ whole genome shotgun (WGS) entry which is preliminary data.</text>
</comment>
<evidence type="ECO:0000256" key="1">
    <source>
        <dbReference type="SAM" id="MobiDB-lite"/>
    </source>
</evidence>
<feature type="region of interest" description="Disordered" evidence="1">
    <location>
        <begin position="1"/>
        <end position="34"/>
    </location>
</feature>
<reference evidence="2" key="2">
    <citation type="journal article" date="2024" name="Plant">
        <title>Genomic evolution and insights into agronomic trait innovations of Sesamum species.</title>
        <authorList>
            <person name="Miao H."/>
            <person name="Wang L."/>
            <person name="Qu L."/>
            <person name="Liu H."/>
            <person name="Sun Y."/>
            <person name="Le M."/>
            <person name="Wang Q."/>
            <person name="Wei S."/>
            <person name="Zheng Y."/>
            <person name="Lin W."/>
            <person name="Duan Y."/>
            <person name="Cao H."/>
            <person name="Xiong S."/>
            <person name="Wang X."/>
            <person name="Wei L."/>
            <person name="Li C."/>
            <person name="Ma Q."/>
            <person name="Ju M."/>
            <person name="Zhao R."/>
            <person name="Li G."/>
            <person name="Mu C."/>
            <person name="Tian Q."/>
            <person name="Mei H."/>
            <person name="Zhang T."/>
            <person name="Gao T."/>
            <person name="Zhang H."/>
        </authorList>
    </citation>
    <scope>NUCLEOTIDE SEQUENCE</scope>
    <source>
        <strain evidence="2">KEN8</strain>
    </source>
</reference>
<name>A0AAW2QJU7_9LAMI</name>
<accession>A0AAW2QJU7</accession>
<dbReference type="EMBL" id="JACGWM010000006">
    <property type="protein sequence ID" value="KAL0368025.1"/>
    <property type="molecule type" value="Genomic_DNA"/>
</dbReference>
<evidence type="ECO:0000313" key="2">
    <source>
        <dbReference type="EMBL" id="KAL0368025.1"/>
    </source>
</evidence>
<gene>
    <name evidence="2" type="ORF">Scaly_1021400</name>
</gene>
<reference evidence="2" key="1">
    <citation type="submission" date="2020-06" db="EMBL/GenBank/DDBJ databases">
        <authorList>
            <person name="Li T."/>
            <person name="Hu X."/>
            <person name="Zhang T."/>
            <person name="Song X."/>
            <person name="Zhang H."/>
            <person name="Dai N."/>
            <person name="Sheng W."/>
            <person name="Hou X."/>
            <person name="Wei L."/>
        </authorList>
    </citation>
    <scope>NUCLEOTIDE SEQUENCE</scope>
    <source>
        <strain evidence="2">KEN8</strain>
        <tissue evidence="2">Leaf</tissue>
    </source>
</reference>
<feature type="region of interest" description="Disordered" evidence="1">
    <location>
        <begin position="176"/>
        <end position="245"/>
    </location>
</feature>
<protein>
    <submittedName>
        <fullName evidence="2">Uncharacterized protein</fullName>
    </submittedName>
</protein>
<proteinExistence type="predicted"/>
<dbReference type="AlphaFoldDB" id="A0AAW2QJU7"/>
<sequence>MRESADFHTNATPTFVGTRLRENPGRNPRRAPENTPWARMMLQPLHPYGAVLNLDIIDFRNMEKLIDEWVAAIKIAATTLELDKENFIKLVKLSLEGSVKIGWDNTPADTKASILAGDSKSAIADRLGRLIKIIFIGDGYFEGSRTEKAREYAQALFSLELRSICAENQVSRGKGGNTGVIYTPGIPEELLSGEDHGGPKPKPEHTNLDKGVDQQGFHPKDLDEQIQDPQEEPLREELSDGSIPGLMKVSKIATAGRVEQEDISLQTARRNVVK</sequence>
<feature type="compositionally biased region" description="Basic and acidic residues" evidence="1">
    <location>
        <begin position="193"/>
        <end position="223"/>
    </location>
</feature>